<evidence type="ECO:0000313" key="7">
    <source>
        <dbReference type="Proteomes" id="UP000659630"/>
    </source>
</evidence>
<dbReference type="InterPro" id="IPR016176">
    <property type="entry name" value="Cbl-dep_enz_cat"/>
</dbReference>
<organism evidence="6 7">
    <name type="scientific">Anaerofilum hominis</name>
    <dbReference type="NCBI Taxonomy" id="2763016"/>
    <lineage>
        <taxon>Bacteria</taxon>
        <taxon>Bacillati</taxon>
        <taxon>Bacillota</taxon>
        <taxon>Clostridia</taxon>
        <taxon>Eubacteriales</taxon>
        <taxon>Oscillospiraceae</taxon>
        <taxon>Anaerofilum</taxon>
    </lineage>
</organism>
<dbReference type="SUPFAM" id="SSF52242">
    <property type="entry name" value="Cobalamin (vitamin B12)-binding domain"/>
    <property type="match status" value="1"/>
</dbReference>
<evidence type="ECO:0000256" key="3">
    <source>
        <dbReference type="ARBA" id="ARBA00023235"/>
    </source>
</evidence>
<evidence type="ECO:0000256" key="2">
    <source>
        <dbReference type="ARBA" id="ARBA00022628"/>
    </source>
</evidence>
<keyword evidence="2" id="KW-0846">Cobalamin</keyword>
<reference evidence="6" key="1">
    <citation type="submission" date="2020-08" db="EMBL/GenBank/DDBJ databases">
        <title>Genome public.</title>
        <authorList>
            <person name="Liu C."/>
            <person name="Sun Q."/>
        </authorList>
    </citation>
    <scope>NUCLEOTIDE SEQUENCE</scope>
    <source>
        <strain evidence="6">BX8</strain>
    </source>
</reference>
<dbReference type="EMBL" id="JACONZ010000002">
    <property type="protein sequence ID" value="MBC5581518.1"/>
    <property type="molecule type" value="Genomic_DNA"/>
</dbReference>
<dbReference type="InterPro" id="IPR006158">
    <property type="entry name" value="Cobalamin-bd"/>
</dbReference>
<keyword evidence="4" id="KW-0170">Cobalt</keyword>
<dbReference type="PROSITE" id="PS51332">
    <property type="entry name" value="B12_BINDING"/>
    <property type="match status" value="1"/>
</dbReference>
<gene>
    <name evidence="6" type="ORF">H8S23_08335</name>
</gene>
<dbReference type="Proteomes" id="UP000659630">
    <property type="component" value="Unassembled WGS sequence"/>
</dbReference>
<evidence type="ECO:0000313" key="6">
    <source>
        <dbReference type="EMBL" id="MBC5581518.1"/>
    </source>
</evidence>
<evidence type="ECO:0000259" key="5">
    <source>
        <dbReference type="PROSITE" id="PS51332"/>
    </source>
</evidence>
<dbReference type="Gene3D" id="3.40.50.280">
    <property type="entry name" value="Cobalamin-binding domain"/>
    <property type="match status" value="1"/>
</dbReference>
<comment type="caution">
    <text evidence="6">The sequence shown here is derived from an EMBL/GenBank/DDBJ whole genome shotgun (WGS) entry which is preliminary data.</text>
</comment>
<keyword evidence="7" id="KW-1185">Reference proteome</keyword>
<comment type="cofactor">
    <cofactor evidence="1">
        <name>adenosylcob(III)alamin</name>
        <dbReference type="ChEBI" id="CHEBI:18408"/>
    </cofactor>
</comment>
<dbReference type="InterPro" id="IPR036724">
    <property type="entry name" value="Cobalamin-bd_sf"/>
</dbReference>
<accession>A0A923IAY4</accession>
<dbReference type="RefSeq" id="WP_186887862.1">
    <property type="nucleotide sequence ID" value="NZ_JACONZ010000002.1"/>
</dbReference>
<dbReference type="GO" id="GO:0031419">
    <property type="term" value="F:cobalamin binding"/>
    <property type="evidence" value="ECO:0007669"/>
    <property type="project" value="UniProtKB-KW"/>
</dbReference>
<dbReference type="GO" id="GO:0016853">
    <property type="term" value="F:isomerase activity"/>
    <property type="evidence" value="ECO:0007669"/>
    <property type="project" value="UniProtKB-KW"/>
</dbReference>
<keyword evidence="3" id="KW-0413">Isomerase</keyword>
<dbReference type="AlphaFoldDB" id="A0A923IAY4"/>
<evidence type="ECO:0000256" key="1">
    <source>
        <dbReference type="ARBA" id="ARBA00001922"/>
    </source>
</evidence>
<dbReference type="SUPFAM" id="SSF51703">
    <property type="entry name" value="Cobalamin (vitamin B12)-dependent enzymes"/>
    <property type="match status" value="1"/>
</dbReference>
<proteinExistence type="predicted"/>
<evidence type="ECO:0000256" key="4">
    <source>
        <dbReference type="ARBA" id="ARBA00023285"/>
    </source>
</evidence>
<dbReference type="GO" id="GO:0046872">
    <property type="term" value="F:metal ion binding"/>
    <property type="evidence" value="ECO:0007669"/>
    <property type="project" value="InterPro"/>
</dbReference>
<name>A0A923IAY4_9FIRM</name>
<feature type="domain" description="B12-binding" evidence="5">
    <location>
        <begin position="3"/>
        <end position="131"/>
    </location>
</feature>
<sequence length="562" mass="61109">MDHKLVLAASLGNCVHVAGAIHFLELAADEGYETLFLGPAVGVDALLRQVRQLRPAMVAVGYRLTPDNVEPLLDALIAGDRQLEQHPRWVFGGTRPVAERAARRGFFEKVFYGTEEMDETIAFLRGADPASGGTAPADDLLARLAQKSPYPLLRHHFGLPDFAATEAGIGEIARAGVLDVISLGPDQNTQQYFFHPEQRDPAMDGAGGVPVRTPQDFCRLKAASRQGNAPLMRCYSGTADVFQFAELLHRTIRNAWCAVPLCWYNELDGRGARPLEVSVREAQALMAWHGRRGIPVEANEPHHWGLRDAHDVISVVMAYVAAYNAKRAGVRDYISQYMFNVPGSMGFAMDLAKALAMRELVESLADDSFRPLRQVRAGLPFLSGDLDVAKGQLAASTFSSMALGPHIIHVVGYSEAEHAAGPAVVIESCKIVRGVVRSVLYGAADPAADGLVQQRRARLLEEARFLLAFIRRLYGGVSADPLADPAVLADCIRRGILDAPHILKNEKFRGLLETRVVAGSCLAWDSRERRPLTEAQRLDRLAAAGNLEGAGALPARSPQSAR</sequence>
<dbReference type="Gene3D" id="3.20.20.240">
    <property type="entry name" value="Methylmalonyl-CoA mutase"/>
    <property type="match status" value="1"/>
</dbReference>
<protein>
    <submittedName>
        <fullName evidence="6">Methionine synthase</fullName>
    </submittedName>
</protein>